<accession>A0A518B0J6</accession>
<evidence type="ECO:0000259" key="3">
    <source>
        <dbReference type="Pfam" id="PF20148"/>
    </source>
</evidence>
<feature type="domain" description="DUF6531" evidence="3">
    <location>
        <begin position="211"/>
        <end position="283"/>
    </location>
</feature>
<dbReference type="InterPro" id="IPR022385">
    <property type="entry name" value="Rhs_assc_core"/>
</dbReference>
<dbReference type="EMBL" id="CP036279">
    <property type="protein sequence ID" value="QDU60485.1"/>
    <property type="molecule type" value="Genomic_DNA"/>
</dbReference>
<reference evidence="5 6" key="1">
    <citation type="submission" date="2019-02" db="EMBL/GenBank/DDBJ databases">
        <title>Deep-cultivation of Planctomycetes and their phenomic and genomic characterization uncovers novel biology.</title>
        <authorList>
            <person name="Wiegand S."/>
            <person name="Jogler M."/>
            <person name="Boedeker C."/>
            <person name="Pinto D."/>
            <person name="Vollmers J."/>
            <person name="Rivas-Marin E."/>
            <person name="Kohn T."/>
            <person name="Peeters S.H."/>
            <person name="Heuer A."/>
            <person name="Rast P."/>
            <person name="Oberbeckmann S."/>
            <person name="Bunk B."/>
            <person name="Jeske O."/>
            <person name="Meyerdierks A."/>
            <person name="Storesund J.E."/>
            <person name="Kallscheuer N."/>
            <person name="Luecker S."/>
            <person name="Lage O.M."/>
            <person name="Pohl T."/>
            <person name="Merkel B.J."/>
            <person name="Hornburger P."/>
            <person name="Mueller R.-W."/>
            <person name="Bruemmer F."/>
            <person name="Labrenz M."/>
            <person name="Spormann A.M."/>
            <person name="Op den Camp H."/>
            <person name="Overmann J."/>
            <person name="Amann R."/>
            <person name="Jetten M.S.M."/>
            <person name="Mascher T."/>
            <person name="Medema M.H."/>
            <person name="Devos D.P."/>
            <person name="Kaster A.-K."/>
            <person name="Ovreas L."/>
            <person name="Rohde M."/>
            <person name="Galperin M.Y."/>
            <person name="Jogler C."/>
        </authorList>
    </citation>
    <scope>NUCLEOTIDE SEQUENCE [LARGE SCALE GENOMIC DNA]</scope>
    <source>
        <strain evidence="5 6">Pan216</strain>
    </source>
</reference>
<dbReference type="InterPro" id="IPR006530">
    <property type="entry name" value="YD"/>
</dbReference>
<name>A0A518B0J6_9BACT</name>
<dbReference type="InterPro" id="IPR045351">
    <property type="entry name" value="DUF6531"/>
</dbReference>
<dbReference type="NCBIfam" id="TIGR03696">
    <property type="entry name" value="Rhs_assc_core"/>
    <property type="match status" value="1"/>
</dbReference>
<feature type="region of interest" description="Disordered" evidence="2">
    <location>
        <begin position="1343"/>
        <end position="1362"/>
    </location>
</feature>
<evidence type="ECO:0000313" key="6">
    <source>
        <dbReference type="Proteomes" id="UP000317093"/>
    </source>
</evidence>
<evidence type="ECO:0000313" key="5">
    <source>
        <dbReference type="EMBL" id="QDU60485.1"/>
    </source>
</evidence>
<dbReference type="OrthoDB" id="1432909at2"/>
<dbReference type="PANTHER" id="PTHR32305">
    <property type="match status" value="1"/>
</dbReference>
<feature type="region of interest" description="Disordered" evidence="2">
    <location>
        <begin position="1279"/>
        <end position="1305"/>
    </location>
</feature>
<organism evidence="5 6">
    <name type="scientific">Kolteria novifilia</name>
    <dbReference type="NCBI Taxonomy" id="2527975"/>
    <lineage>
        <taxon>Bacteria</taxon>
        <taxon>Pseudomonadati</taxon>
        <taxon>Planctomycetota</taxon>
        <taxon>Planctomycetia</taxon>
        <taxon>Kolteriales</taxon>
        <taxon>Kolteriaceae</taxon>
        <taxon>Kolteria</taxon>
    </lineage>
</organism>
<dbReference type="NCBIfam" id="TIGR01643">
    <property type="entry name" value="YD_repeat_2x"/>
    <property type="match status" value="2"/>
</dbReference>
<dbReference type="Pfam" id="PF20148">
    <property type="entry name" value="DUF6531"/>
    <property type="match status" value="1"/>
</dbReference>
<dbReference type="CDD" id="cd14740">
    <property type="entry name" value="PAAR_4"/>
    <property type="match status" value="1"/>
</dbReference>
<dbReference type="InterPro" id="IPR056823">
    <property type="entry name" value="TEN-like_YD-shell"/>
</dbReference>
<dbReference type="Pfam" id="PF25023">
    <property type="entry name" value="TEN_YD-shell"/>
    <property type="match status" value="2"/>
</dbReference>
<protein>
    <submittedName>
        <fullName evidence="5">Putative deoxyribonuclease RhsB</fullName>
        <ecNumber evidence="5">3.1.-.-</ecNumber>
    </submittedName>
</protein>
<evidence type="ECO:0000259" key="4">
    <source>
        <dbReference type="Pfam" id="PF25023"/>
    </source>
</evidence>
<evidence type="ECO:0000256" key="2">
    <source>
        <dbReference type="SAM" id="MobiDB-lite"/>
    </source>
</evidence>
<gene>
    <name evidence="5" type="primary">rhsB</name>
    <name evidence="5" type="ORF">Pan216_13260</name>
</gene>
<dbReference type="GO" id="GO:0016787">
    <property type="term" value="F:hydrolase activity"/>
    <property type="evidence" value="ECO:0007669"/>
    <property type="project" value="UniProtKB-KW"/>
</dbReference>
<dbReference type="Proteomes" id="UP000317093">
    <property type="component" value="Chromosome"/>
</dbReference>
<feature type="region of interest" description="Disordered" evidence="2">
    <location>
        <begin position="1374"/>
        <end position="1456"/>
    </location>
</feature>
<dbReference type="SUPFAM" id="SSF81298">
    <property type="entry name" value="Adenylylcyclase toxin (the edema factor)"/>
    <property type="match status" value="1"/>
</dbReference>
<feature type="compositionally biased region" description="Basic and acidic residues" evidence="2">
    <location>
        <begin position="1286"/>
        <end position="1295"/>
    </location>
</feature>
<feature type="domain" description="Teneurin-like YD-shell" evidence="4">
    <location>
        <begin position="895"/>
        <end position="1144"/>
    </location>
</feature>
<dbReference type="InterPro" id="IPR035099">
    <property type="entry name" value="Anthrax_toxin_C-terminal"/>
</dbReference>
<proteinExistence type="predicted"/>
<evidence type="ECO:0000256" key="1">
    <source>
        <dbReference type="ARBA" id="ARBA00022737"/>
    </source>
</evidence>
<dbReference type="InterPro" id="IPR050708">
    <property type="entry name" value="T6SS_VgrG/RHS"/>
</dbReference>
<dbReference type="KEGG" id="knv:Pan216_13260"/>
<dbReference type="PANTHER" id="PTHR32305:SF15">
    <property type="entry name" value="PROTEIN RHSA-RELATED"/>
    <property type="match status" value="1"/>
</dbReference>
<dbReference type="EC" id="3.1.-.-" evidence="5"/>
<dbReference type="Gene3D" id="2.180.10.10">
    <property type="entry name" value="RHS repeat-associated core"/>
    <property type="match status" value="3"/>
</dbReference>
<feature type="compositionally biased region" description="Polar residues" evidence="2">
    <location>
        <begin position="1419"/>
        <end position="1435"/>
    </location>
</feature>
<feature type="domain" description="Teneurin-like YD-shell" evidence="4">
    <location>
        <begin position="343"/>
        <end position="444"/>
    </location>
</feature>
<dbReference type="RefSeq" id="WP_145256393.1">
    <property type="nucleotide sequence ID" value="NZ_CP036279.1"/>
</dbReference>
<keyword evidence="5" id="KW-0378">Hydrolase</keyword>
<keyword evidence="6" id="KW-1185">Reference proteome</keyword>
<keyword evidence="1" id="KW-0677">Repeat</keyword>
<sequence length="1456" mass="163229">MFPAAKHYDPVIGIDIHLILTPVGAVVPIPHPFVGFLFDPFDYVPIIGSTIYVNFLHRAIAGTMGKCVPPHIPIGGTFVKPPANECEMFMGSMTVQFDGDAMSYMALPALSCHDVGMIPPPRMNPKKKSRVKSMVLPTSFVFPVPAGKPVLIGGPPIISLMNLIMGLALKALGKGLKRLMRTKLMKKVRKRLKKKLKKKAPSHNKGCGRPGEPVDVVTGANVDEFIDFEAPGPIPFLWRRFYNSSLQERRGALGWGFRHEYERELFQTTDGFLYVNEEGEEIELPPVPAGQESVAQDGLLLTPQPGGRWILAETGKPTMIFQLLQGAWPARLIELNDSSRSTHFEYDGRGRLSDLRTSSGHRVTFEHDENDLLRAVKIPSRSSGKETTIARYDYDEAECLARWIDPTEREARYEYADRRLMTRKTDRNGYSFHYRYDEEGRCVHTWGDDGLYDVRLEYHPECRTTVATFADGAESTYVFNEDGVITEVLQPDGGVSSFIVNEEGDVASEIDPNGDETEYLYDAWGGHTGRIDPTGLELPPMHIMPMPPDPLAVDLPRTVAEWEYGVLLDPETIEGPKETDRLLRRVDNAAALVSLRGSEVRPPSRRDALGRIVRRGDQSRGEETWRYDGNGNTVAYRDADGAVHRREYGSWNLCKSKVSPLGARTRFEHSLRESITRVEDPGGSVSEFDYDHLDRLAVVRRHGQVRERYTYDDGGNLLEKHDGEGNLILKLDPGPGGVLTKRELASGECQSFTHDEFGRITSAGNGDFDVELTYDLQGRVISDIRGGLGVTHQNVLNQHAETTVLDRFRTLYRPEGIGAMTLVDPAGHHHTYEYSEGGLIFRKLASGTTELAQYDHQGRCLVKIVGDAEHEARHVRRYYYTTAGDLHRVEDSLAGTTTYRHHGDHRLESEELPDGTIREFLYDPAGNLLRQPGLHAVTLQEGNRLQSANEEAFTYNDRNHLASRVGADGRKLRYEYNSLDLLVGVVVEEADGDSWEWKASYDPLGRRISKEWRGHRVDFFWDDERLAAELHDGQRLRIYLYANGQALTPVQFVDYAAPDADPNSGESYAIFTNQLGAPLWVEDLSGRVAWEARLDPYGTAHVAPKSTIALPLRFPGHYHDEEIGLFYNRFRYYDPGLGRYLQSDPLGIAGGINLYAYTDNPLVDVDLQGLHKGQAAKGKGKGKSGMNNELTQMNVNAPWRVRVRDLVGMTDEAFAAMRKIAKKHKVKIRMRPSNPECLKWIKAGHPKKPVFLKNKSINDLDVLMGPPPNPGSQGLVGHFKPPGKNAARENAERQLGRSLTPEEAAKLESRRAQRLKEFNRNNNELVHAKGDKVTVDPDRGVLLDNRDMVNGNPNPNKGKEFTGDHDMFDIHKQDKNGNWKQVTPDSDPDLHKKVVDDFQGDPHVQGQHGDHRSWDYDPSDSQASDIDNAILNSHKQGGEPLVDFNPDGGVGHSYWE</sequence>